<protein>
    <submittedName>
        <fullName evidence="2">Uncharacterized protein</fullName>
    </submittedName>
</protein>
<evidence type="ECO:0000313" key="2">
    <source>
        <dbReference type="EMBL" id="JAH87337.1"/>
    </source>
</evidence>
<proteinExistence type="predicted"/>
<reference evidence="2" key="1">
    <citation type="submission" date="2014-11" db="EMBL/GenBank/DDBJ databases">
        <authorList>
            <person name="Amaro Gonzalez C."/>
        </authorList>
    </citation>
    <scope>NUCLEOTIDE SEQUENCE</scope>
</reference>
<dbReference type="AlphaFoldDB" id="A0A0E9WAG9"/>
<dbReference type="EMBL" id="GBXM01021240">
    <property type="protein sequence ID" value="JAH87337.1"/>
    <property type="molecule type" value="Transcribed_RNA"/>
</dbReference>
<feature type="compositionally biased region" description="Basic and acidic residues" evidence="1">
    <location>
        <begin position="59"/>
        <end position="74"/>
    </location>
</feature>
<accession>A0A0E9WAG9</accession>
<sequence length="85" mass="9078">MTCALAHANLGGERSKGVYKRGAHQCGDAAAVLRNLKLPSPSRVCFRNTISTAQAEIWARDKGDLGESRREEGGAKTPTPGQLRS</sequence>
<name>A0A0E9WAG9_ANGAN</name>
<reference evidence="2" key="2">
    <citation type="journal article" date="2015" name="Fish Shellfish Immunol.">
        <title>Early steps in the European eel (Anguilla anguilla)-Vibrio vulnificus interaction in the gills: Role of the RtxA13 toxin.</title>
        <authorList>
            <person name="Callol A."/>
            <person name="Pajuelo D."/>
            <person name="Ebbesson L."/>
            <person name="Teles M."/>
            <person name="MacKenzie S."/>
            <person name="Amaro C."/>
        </authorList>
    </citation>
    <scope>NUCLEOTIDE SEQUENCE</scope>
</reference>
<feature type="region of interest" description="Disordered" evidence="1">
    <location>
        <begin position="59"/>
        <end position="85"/>
    </location>
</feature>
<organism evidence="2">
    <name type="scientific">Anguilla anguilla</name>
    <name type="common">European freshwater eel</name>
    <name type="synonym">Muraena anguilla</name>
    <dbReference type="NCBI Taxonomy" id="7936"/>
    <lineage>
        <taxon>Eukaryota</taxon>
        <taxon>Metazoa</taxon>
        <taxon>Chordata</taxon>
        <taxon>Craniata</taxon>
        <taxon>Vertebrata</taxon>
        <taxon>Euteleostomi</taxon>
        <taxon>Actinopterygii</taxon>
        <taxon>Neopterygii</taxon>
        <taxon>Teleostei</taxon>
        <taxon>Anguilliformes</taxon>
        <taxon>Anguillidae</taxon>
        <taxon>Anguilla</taxon>
    </lineage>
</organism>
<evidence type="ECO:0000256" key="1">
    <source>
        <dbReference type="SAM" id="MobiDB-lite"/>
    </source>
</evidence>